<evidence type="ECO:0000256" key="3">
    <source>
        <dbReference type="SAM" id="Coils"/>
    </source>
</evidence>
<dbReference type="Pfam" id="PF00010">
    <property type="entry name" value="HLH"/>
    <property type="match status" value="1"/>
</dbReference>
<dbReference type="PANTHER" id="PTHR13935:SF46">
    <property type="entry name" value="TRANSCRIPTION FACTOR BHLH167-RELATED"/>
    <property type="match status" value="1"/>
</dbReference>
<dbReference type="GO" id="GO:0000977">
    <property type="term" value="F:RNA polymerase II transcription regulatory region sequence-specific DNA binding"/>
    <property type="evidence" value="ECO:0007669"/>
    <property type="project" value="TreeGrafter"/>
</dbReference>
<dbReference type="GO" id="GO:0046983">
    <property type="term" value="F:protein dimerization activity"/>
    <property type="evidence" value="ECO:0007669"/>
    <property type="project" value="InterPro"/>
</dbReference>
<keyword evidence="1" id="KW-0805">Transcription regulation</keyword>
<dbReference type="EMBL" id="JAINDJ010000004">
    <property type="protein sequence ID" value="KAG9448829.1"/>
    <property type="molecule type" value="Genomic_DNA"/>
</dbReference>
<evidence type="ECO:0000256" key="4">
    <source>
        <dbReference type="SAM" id="MobiDB-lite"/>
    </source>
</evidence>
<dbReference type="InterPro" id="IPR015660">
    <property type="entry name" value="MASH1/Ascl1a-like"/>
</dbReference>
<dbReference type="PROSITE" id="PS50888">
    <property type="entry name" value="BHLH"/>
    <property type="match status" value="1"/>
</dbReference>
<dbReference type="GO" id="GO:0000981">
    <property type="term" value="F:DNA-binding transcription factor activity, RNA polymerase II-specific"/>
    <property type="evidence" value="ECO:0007669"/>
    <property type="project" value="TreeGrafter"/>
</dbReference>
<dbReference type="InterPro" id="IPR036638">
    <property type="entry name" value="HLH_DNA-bd_sf"/>
</dbReference>
<feature type="coiled-coil region" evidence="3">
    <location>
        <begin position="96"/>
        <end position="123"/>
    </location>
</feature>
<dbReference type="AlphaFoldDB" id="A0AAV7EJD2"/>
<dbReference type="Proteomes" id="UP000825729">
    <property type="component" value="Unassembled WGS sequence"/>
</dbReference>
<dbReference type="InterPro" id="IPR011598">
    <property type="entry name" value="bHLH_dom"/>
</dbReference>
<feature type="compositionally biased region" description="Polar residues" evidence="4">
    <location>
        <begin position="36"/>
        <end position="50"/>
    </location>
</feature>
<reference evidence="6 7" key="1">
    <citation type="submission" date="2021-07" db="EMBL/GenBank/DDBJ databases">
        <title>The Aristolochia fimbriata genome: insights into angiosperm evolution, floral development and chemical biosynthesis.</title>
        <authorList>
            <person name="Jiao Y."/>
        </authorList>
    </citation>
    <scope>NUCLEOTIDE SEQUENCE [LARGE SCALE GENOMIC DNA]</scope>
    <source>
        <strain evidence="6">IBCAS-2021</strain>
        <tissue evidence="6">Leaf</tissue>
    </source>
</reference>
<proteinExistence type="predicted"/>
<protein>
    <recommendedName>
        <fullName evidence="5">BHLH domain-containing protein</fullName>
    </recommendedName>
</protein>
<name>A0AAV7EJD2_ARIFI</name>
<organism evidence="6 7">
    <name type="scientific">Aristolochia fimbriata</name>
    <name type="common">White veined hardy Dutchman's pipe vine</name>
    <dbReference type="NCBI Taxonomy" id="158543"/>
    <lineage>
        <taxon>Eukaryota</taxon>
        <taxon>Viridiplantae</taxon>
        <taxon>Streptophyta</taxon>
        <taxon>Embryophyta</taxon>
        <taxon>Tracheophyta</taxon>
        <taxon>Spermatophyta</taxon>
        <taxon>Magnoliopsida</taxon>
        <taxon>Magnoliidae</taxon>
        <taxon>Piperales</taxon>
        <taxon>Aristolochiaceae</taxon>
        <taxon>Aristolochia</taxon>
    </lineage>
</organism>
<feature type="compositionally biased region" description="Basic residues" evidence="4">
    <location>
        <begin position="1"/>
        <end position="13"/>
    </location>
</feature>
<dbReference type="Gene3D" id="4.10.280.10">
    <property type="entry name" value="Helix-loop-helix DNA-binding domain"/>
    <property type="match status" value="1"/>
</dbReference>
<keyword evidence="3" id="KW-0175">Coiled coil</keyword>
<dbReference type="PANTHER" id="PTHR13935">
    <property type="entry name" value="ACHAETE-SCUTE TRANSCRIPTION FACTOR-RELATED"/>
    <property type="match status" value="1"/>
</dbReference>
<evidence type="ECO:0000313" key="7">
    <source>
        <dbReference type="Proteomes" id="UP000825729"/>
    </source>
</evidence>
<gene>
    <name evidence="6" type="ORF">H6P81_008794</name>
</gene>
<dbReference type="GO" id="GO:0090575">
    <property type="term" value="C:RNA polymerase II transcription regulator complex"/>
    <property type="evidence" value="ECO:0007669"/>
    <property type="project" value="TreeGrafter"/>
</dbReference>
<keyword evidence="7" id="KW-1185">Reference proteome</keyword>
<evidence type="ECO:0000256" key="1">
    <source>
        <dbReference type="ARBA" id="ARBA00023015"/>
    </source>
</evidence>
<comment type="caution">
    <text evidence="6">The sequence shown here is derived from an EMBL/GenBank/DDBJ whole genome shotgun (WGS) entry which is preliminary data.</text>
</comment>
<evidence type="ECO:0000256" key="2">
    <source>
        <dbReference type="ARBA" id="ARBA00023163"/>
    </source>
</evidence>
<evidence type="ECO:0000259" key="5">
    <source>
        <dbReference type="PROSITE" id="PS50888"/>
    </source>
</evidence>
<dbReference type="SUPFAM" id="SSF47459">
    <property type="entry name" value="HLH, helix-loop-helix DNA-binding domain"/>
    <property type="match status" value="1"/>
</dbReference>
<feature type="region of interest" description="Disordered" evidence="4">
    <location>
        <begin position="1"/>
        <end position="55"/>
    </location>
</feature>
<sequence>MDEKRRRHGHNVTHRSTPGSGPVGVGGGHRQRDPPSLTNGKVQMKSSQASGKLERKIVEKNRRLHMKSLCSKLASVIPTTLQNEVKPTTTSQQDQVDQASEYIKDLKNRIQHLKAKKDLVQSRERRVGGSFRGSFKTELKMSPPAPSPSPLPVVEVRELKSGIEVVVATGLDGTFKLSDVIVILMEEGLDVQCAGFSLGGGRGVLCNIYSQLASPRLGCDCGRLLERLKLLVQ</sequence>
<feature type="domain" description="BHLH" evidence="5">
    <location>
        <begin position="50"/>
        <end position="106"/>
    </location>
</feature>
<evidence type="ECO:0000313" key="6">
    <source>
        <dbReference type="EMBL" id="KAG9448829.1"/>
    </source>
</evidence>
<keyword evidence="2" id="KW-0804">Transcription</keyword>
<accession>A0AAV7EJD2</accession>